<keyword evidence="1" id="KW-0175">Coiled coil</keyword>
<dbReference type="InParanoid" id="A2GBD9"/>
<accession>A2GBD9</accession>
<evidence type="ECO:0000256" key="1">
    <source>
        <dbReference type="SAM" id="Coils"/>
    </source>
</evidence>
<feature type="compositionally biased region" description="Polar residues" evidence="2">
    <location>
        <begin position="332"/>
        <end position="357"/>
    </location>
</feature>
<evidence type="ECO:0000313" key="4">
    <source>
        <dbReference type="Proteomes" id="UP000001542"/>
    </source>
</evidence>
<feature type="region of interest" description="Disordered" evidence="2">
    <location>
        <begin position="327"/>
        <end position="366"/>
    </location>
</feature>
<feature type="compositionally biased region" description="Polar residues" evidence="2">
    <location>
        <begin position="216"/>
        <end position="234"/>
    </location>
</feature>
<sequence length="366" mass="41465">MSAERLKSLVEQGNLINLNIVSDSLGTLLHEITAMLVDQQRQINQINKDMEEKLDSKDFNSFSNQWRNDRDVLFRSFPNFEANIQKVLKDVDHKNEEIREHIDQSIDQVLMSVDTRIIEKMGDGESDVVVLQSRIDQLEQKLKTASGSITKQDFDTVKKRLLKVENDLTVVAHPKFDTSIIDKFKDEMNKKFEELNNTVQTRLIPEEEFAAAGPNGETSRTTGSKANGDTKSNSDNIEELTKKLETAQSKIDELSRTAITKNSWTQEVGLVERMFEKMRTIVTTLKDEVNSASEKFGQCVTKTEMQAFVENIIIDYLEKNDTVSSPPLKCTNYGSVGSPQNRKRTGSQSQDANNSTLPVLLVPRRS</sequence>
<name>A2GBD9_TRIV3</name>
<gene>
    <name evidence="3" type="ORF">TVAG_290810</name>
</gene>
<reference evidence="3" key="2">
    <citation type="journal article" date="2007" name="Science">
        <title>Draft genome sequence of the sexually transmitted pathogen Trichomonas vaginalis.</title>
        <authorList>
            <person name="Carlton J.M."/>
            <person name="Hirt R.P."/>
            <person name="Silva J.C."/>
            <person name="Delcher A.L."/>
            <person name="Schatz M."/>
            <person name="Zhao Q."/>
            <person name="Wortman J.R."/>
            <person name="Bidwell S.L."/>
            <person name="Alsmark U.C.M."/>
            <person name="Besteiro S."/>
            <person name="Sicheritz-Ponten T."/>
            <person name="Noel C.J."/>
            <person name="Dacks J.B."/>
            <person name="Foster P.G."/>
            <person name="Simillion C."/>
            <person name="Van de Peer Y."/>
            <person name="Miranda-Saavedra D."/>
            <person name="Barton G.J."/>
            <person name="Westrop G.D."/>
            <person name="Mueller S."/>
            <person name="Dessi D."/>
            <person name="Fiori P.L."/>
            <person name="Ren Q."/>
            <person name="Paulsen I."/>
            <person name="Zhang H."/>
            <person name="Bastida-Corcuera F.D."/>
            <person name="Simoes-Barbosa A."/>
            <person name="Brown M.T."/>
            <person name="Hayes R.D."/>
            <person name="Mukherjee M."/>
            <person name="Okumura C.Y."/>
            <person name="Schneider R."/>
            <person name="Smith A.J."/>
            <person name="Vanacova S."/>
            <person name="Villalvazo M."/>
            <person name="Haas B.J."/>
            <person name="Pertea M."/>
            <person name="Feldblyum T.V."/>
            <person name="Utterback T.R."/>
            <person name="Shu C.L."/>
            <person name="Osoegawa K."/>
            <person name="de Jong P.J."/>
            <person name="Hrdy I."/>
            <person name="Horvathova L."/>
            <person name="Zubacova Z."/>
            <person name="Dolezal P."/>
            <person name="Malik S.B."/>
            <person name="Logsdon J.M. Jr."/>
            <person name="Henze K."/>
            <person name="Gupta A."/>
            <person name="Wang C.C."/>
            <person name="Dunne R.L."/>
            <person name="Upcroft J.A."/>
            <person name="Upcroft P."/>
            <person name="White O."/>
            <person name="Salzberg S.L."/>
            <person name="Tang P."/>
            <person name="Chiu C.-H."/>
            <person name="Lee Y.-S."/>
            <person name="Embley T.M."/>
            <person name="Coombs G.H."/>
            <person name="Mottram J.C."/>
            <person name="Tachezy J."/>
            <person name="Fraser-Liggett C.M."/>
            <person name="Johnson P.J."/>
        </authorList>
    </citation>
    <scope>NUCLEOTIDE SEQUENCE [LARGE SCALE GENOMIC DNA]</scope>
    <source>
        <strain evidence="3">G3</strain>
    </source>
</reference>
<feature type="region of interest" description="Disordered" evidence="2">
    <location>
        <begin position="207"/>
        <end position="234"/>
    </location>
</feature>
<dbReference type="VEuPathDB" id="TrichDB:TVAG_290810"/>
<dbReference type="AlphaFoldDB" id="A2GBD9"/>
<dbReference type="KEGG" id="tva:4743170"/>
<feature type="coiled-coil region" evidence="1">
    <location>
        <begin position="29"/>
        <end position="56"/>
    </location>
</feature>
<organism evidence="3 4">
    <name type="scientific">Trichomonas vaginalis (strain ATCC PRA-98 / G3)</name>
    <dbReference type="NCBI Taxonomy" id="412133"/>
    <lineage>
        <taxon>Eukaryota</taxon>
        <taxon>Metamonada</taxon>
        <taxon>Parabasalia</taxon>
        <taxon>Trichomonadida</taxon>
        <taxon>Trichomonadidae</taxon>
        <taxon>Trichomonas</taxon>
    </lineage>
</organism>
<proteinExistence type="predicted"/>
<evidence type="ECO:0000313" key="3">
    <source>
        <dbReference type="EMBL" id="EAX85529.1"/>
    </source>
</evidence>
<dbReference type="EMBL" id="DS114908">
    <property type="protein sequence ID" value="EAX85529.1"/>
    <property type="molecule type" value="Genomic_DNA"/>
</dbReference>
<dbReference type="VEuPathDB" id="TrichDB:TVAGG3_1016540"/>
<dbReference type="Proteomes" id="UP000001542">
    <property type="component" value="Unassembled WGS sequence"/>
</dbReference>
<protein>
    <submittedName>
        <fullName evidence="3">Uncharacterized protein</fullName>
    </submittedName>
</protein>
<dbReference type="OrthoDB" id="10640075at2759"/>
<reference evidence="3" key="1">
    <citation type="submission" date="2006-10" db="EMBL/GenBank/DDBJ databases">
        <authorList>
            <person name="Amadeo P."/>
            <person name="Zhao Q."/>
            <person name="Wortman J."/>
            <person name="Fraser-Liggett C."/>
            <person name="Carlton J."/>
        </authorList>
    </citation>
    <scope>NUCLEOTIDE SEQUENCE</scope>
    <source>
        <strain evidence="3">G3</strain>
    </source>
</reference>
<keyword evidence="4" id="KW-1185">Reference proteome</keyword>
<evidence type="ECO:0000256" key="2">
    <source>
        <dbReference type="SAM" id="MobiDB-lite"/>
    </source>
</evidence>